<accession>A0A3B1BYW1</accession>
<dbReference type="EMBL" id="UOGE01000063">
    <property type="protein sequence ID" value="VAX20982.1"/>
    <property type="molecule type" value="Genomic_DNA"/>
</dbReference>
<feature type="compositionally biased region" description="Pro residues" evidence="1">
    <location>
        <begin position="98"/>
        <end position="107"/>
    </location>
</feature>
<evidence type="ECO:0000256" key="1">
    <source>
        <dbReference type="SAM" id="MobiDB-lite"/>
    </source>
</evidence>
<dbReference type="AlphaFoldDB" id="A0A3B1BYW1"/>
<gene>
    <name evidence="2" type="ORF">MNBD_NITROSPINAE02-462</name>
</gene>
<evidence type="ECO:0000313" key="2">
    <source>
        <dbReference type="EMBL" id="VAX20982.1"/>
    </source>
</evidence>
<feature type="region of interest" description="Disordered" evidence="1">
    <location>
        <begin position="62"/>
        <end position="115"/>
    </location>
</feature>
<reference evidence="2" key="1">
    <citation type="submission" date="2018-06" db="EMBL/GenBank/DDBJ databases">
        <authorList>
            <person name="Zhirakovskaya E."/>
        </authorList>
    </citation>
    <scope>NUCLEOTIDE SEQUENCE</scope>
</reference>
<name>A0A3B1BYW1_9ZZZZ</name>
<organism evidence="2">
    <name type="scientific">hydrothermal vent metagenome</name>
    <dbReference type="NCBI Taxonomy" id="652676"/>
    <lineage>
        <taxon>unclassified sequences</taxon>
        <taxon>metagenomes</taxon>
        <taxon>ecological metagenomes</taxon>
    </lineage>
</organism>
<proteinExistence type="predicted"/>
<protein>
    <submittedName>
        <fullName evidence="2">Uncharacterized protein</fullName>
    </submittedName>
</protein>
<sequence>MLIVAFSAAPAEADETAYEIEFWQSVKNSRDPADLDEYLRAYPKGKYAGLARNRIKRLLEGKTSGPAPAFHAPAVRSEPIEPAPQEKPEPVVAKPAKPAAPPAPAPAPEVAQPEPVSSTDANLVFYIQDTCGYCDEWVTSAEEDCNEWVLLNRVISIDGKPVITSLQPGEGGVFGGVVELSDFVIQAGSQTVSPGPHTISYECQTDGRGFSKSRSARQSVSAGAGETKHVVIKPVRNNVFSSDMKISASGSPPGDVHSK</sequence>